<dbReference type="PANTHER" id="PTHR46339">
    <property type="entry name" value="PROTEIN CBG15282-RELATED"/>
    <property type="match status" value="1"/>
</dbReference>
<feature type="chain" id="PRO_5042087738" description="BPTI/Kunitz inhibitor domain-containing protein" evidence="2">
    <location>
        <begin position="20"/>
        <end position="1797"/>
    </location>
</feature>
<proteinExistence type="predicted"/>
<feature type="domain" description="BPTI/Kunitz inhibitor" evidence="3">
    <location>
        <begin position="685"/>
        <end position="735"/>
    </location>
</feature>
<name>A0AAE9JPJ0_CAEBR</name>
<dbReference type="InterPro" id="IPR028150">
    <property type="entry name" value="Lustrin_cystein"/>
</dbReference>
<feature type="domain" description="BPTI/Kunitz inhibitor" evidence="3">
    <location>
        <begin position="1100"/>
        <end position="1164"/>
    </location>
</feature>
<dbReference type="PRINTS" id="PR00759">
    <property type="entry name" value="BASICPTASE"/>
</dbReference>
<feature type="domain" description="BPTI/Kunitz inhibitor" evidence="3">
    <location>
        <begin position="1001"/>
        <end position="1051"/>
    </location>
</feature>
<dbReference type="SMART" id="SM00131">
    <property type="entry name" value="KU"/>
    <property type="match status" value="17"/>
</dbReference>
<evidence type="ECO:0000256" key="2">
    <source>
        <dbReference type="SAM" id="SignalP"/>
    </source>
</evidence>
<dbReference type="GO" id="GO:0004867">
    <property type="term" value="F:serine-type endopeptidase inhibitor activity"/>
    <property type="evidence" value="ECO:0007669"/>
    <property type="project" value="InterPro"/>
</dbReference>
<feature type="domain" description="BPTI/Kunitz inhibitor" evidence="3">
    <location>
        <begin position="579"/>
        <end position="629"/>
    </location>
</feature>
<dbReference type="Pfam" id="PF00014">
    <property type="entry name" value="Kunitz_BPTI"/>
    <property type="match status" value="17"/>
</dbReference>
<feature type="domain" description="BPTI/Kunitz inhibitor" evidence="3">
    <location>
        <begin position="180"/>
        <end position="230"/>
    </location>
</feature>
<dbReference type="InterPro" id="IPR002223">
    <property type="entry name" value="Kunitz_BPTI"/>
</dbReference>
<organism evidence="4 5">
    <name type="scientific">Caenorhabditis briggsae</name>
    <dbReference type="NCBI Taxonomy" id="6238"/>
    <lineage>
        <taxon>Eukaryota</taxon>
        <taxon>Metazoa</taxon>
        <taxon>Ecdysozoa</taxon>
        <taxon>Nematoda</taxon>
        <taxon>Chromadorea</taxon>
        <taxon>Rhabditida</taxon>
        <taxon>Rhabditina</taxon>
        <taxon>Rhabditomorpha</taxon>
        <taxon>Rhabditoidea</taxon>
        <taxon>Rhabditidae</taxon>
        <taxon>Peloderinae</taxon>
        <taxon>Caenorhabditis</taxon>
    </lineage>
</organism>
<feature type="region of interest" description="Disordered" evidence="1">
    <location>
        <begin position="39"/>
        <end position="83"/>
    </location>
</feature>
<feature type="domain" description="BPTI/Kunitz inhibitor" evidence="3">
    <location>
        <begin position="893"/>
        <end position="943"/>
    </location>
</feature>
<dbReference type="PROSITE" id="PS00280">
    <property type="entry name" value="BPTI_KUNITZ_1"/>
    <property type="match status" value="2"/>
</dbReference>
<dbReference type="InterPro" id="IPR053014">
    <property type="entry name" value="Cuticle_assoc_divergent"/>
</dbReference>
<dbReference type="SUPFAM" id="SSF57362">
    <property type="entry name" value="BPTI-like"/>
    <property type="match status" value="17"/>
</dbReference>
<keyword evidence="2" id="KW-0732">Signal</keyword>
<evidence type="ECO:0000313" key="4">
    <source>
        <dbReference type="EMBL" id="UMM38577.1"/>
    </source>
</evidence>
<sequence length="1797" mass="196541">MPPLRWTFLVLCAVVAVRTADDSLIDSFKTMFFGNEPEKTNNNDSAAPPQNNPPISYHQYAATSSSSRSQPPSGQSCTLPRQIGTGPYRIPRWYYNPVRGRCELFYWSGCCGNGNNFQTFQTCQSTCEVANSISSQTSSSSQIVFSTPHLSVFQPSSTQIDVLFQPNHYLSMPPVLCSCCLRPYSEGYGSSNLLRFYYDAPTKTCRQFIYKGMGGYGNQFENEQKCRNSCGVSGTIAPQTLATPPPTLLMTTQTTTPLPPVVYLPTVDPCSQDKEAGVGAVQIPRFFFNKDTRLCEQFQYFGTGGNRNNFQTLEECQSQCPESPNPCAVSSGATLAPCAPGQGCGTGSYCHVGAQTQTTVCCPKPAAVDRCQQPLNVGIGNSNLQRWYFNPLTQQCQTCTYRGLQGNENNFLSQNECEQSCLVNPCKIGSPFRSQGITVQCSANSPTVCPAGYYCHLGADQTTSVCCQALGNSPCEEEMTQGEGSAALTRFYYDALQRKCLAFNYLGLKGNRNNFQSKEHCESTCPVWINPCAIGQPVMTPQQKPFQCHQGATCSSGYFCHLGFDDATTVCCQSEGDPCSLVVKEGNGNHHLSRWFYNQKTRQCQPFTYTGQGGNENNFLLREHCEATCPVWINACPSGEPYLLPNGKPQPCDSTNPNACPLTHWCHPGPDASTTMCCPGRADPCTNTLAQGEGPLSVTRYYFNAQSRTCDEFMFRGLKGNSNNFNSLAECEKACPVQQNPCPITMSSLKHSAKLVPCSATKSCPSQQWCHYGETKETTVCCPNAVDDPCTAPPRNPGVGEYHATRWAFDGSSRKCVPFEYRGMKGNSNNFLTRENCEKRCPVFQNPCKIGEPHIVNNQYLQCSPQQVCPGGHYCHIGSEANYCCKALGGDPCGQPLDRGVGGSQLSRWYWNQQSQCCLPFSYCGQKGTQNNFLTKQDCDRTCYELDNPCALGDPQMAQNNRPLQCSTSSNTCGSQFWCHFGANQDTTVCCPGRVESPQICQQPMVAGSGGASLPRWYYNATTMQCVQFNYQGRMGNQNNFLSQQACEQTCPVYVNVCPTGSPLLDTSTNKPVPCTFGSNSCGGDHWCHLGLVPDEYQCCPGSPANPGACQGLPSADGVLGAPAPPTSRWYYDQTDMQCKQFTYNGRRGNQNNFLTQEDCAATCDVFTNPCNQPIPLPATMCSGTGASDTCGANMWCHIGATQHSTVCCPSEGDPCMLPLARGTGNQFMDRFYYNQQTGTCQQFTYSGLHGNQNNFLSQQACEEQCGPNPCFEGRPFVGADGRTQTCSASANFNTCPLNHWCHIGSDLSTTVCCPGASTNVCNLPMSTGEGNANLDRFYYDQQSKTCRPFVYNGLKGNQNNFISLRACQLSCQPLDNPCIGQPATTAAGQVLFCSITNKDSCPVNFWCHIGATPETTVCCPGATNPCSVPLAPGTGNSGLARYYYNPDDRQCLPFQYNGKRGNQNNFENQAECERTCPVFTNPCLGEVILENGLPKKCKPMLKNSCGSASEFCHTGDPSHTDSSFCCPRINQDPCDAFVRNGEGNLNLTRYYYNPVEADCFPFQYKGFKGNENNFLTLKNCQETCKPLTTACFGGESPLMNNGRVVQCHNFVCPSTHYCHRGADVRSTVCCARRGHSCDQQLMLGVGGASMERFYYDTTDDACLVFNYSGVGGNENNFLTKAECQIACPGYRGYCPHGKPDVTEHTLTTCGIDTGCPRDHVCHVSKRGSKTVCCPDPASFCLIHANPGPCNREIPRWAYDKTTGTCKKFMFGGCQGNLNNFESVEKCTEICCDKGYN</sequence>
<feature type="domain" description="BPTI/Kunitz inhibitor" evidence="3">
    <location>
        <begin position="1741"/>
        <end position="1791"/>
    </location>
</feature>
<dbReference type="CDD" id="cd00109">
    <property type="entry name" value="Kunitz-type"/>
    <property type="match status" value="2"/>
</dbReference>
<feature type="domain" description="BPTI/Kunitz inhibitor" evidence="3">
    <location>
        <begin position="371"/>
        <end position="421"/>
    </location>
</feature>
<feature type="signal peptide" evidence="2">
    <location>
        <begin position="1"/>
        <end position="19"/>
    </location>
</feature>
<feature type="domain" description="BPTI/Kunitz inhibitor" evidence="3">
    <location>
        <begin position="475"/>
        <end position="525"/>
    </location>
</feature>
<dbReference type="PANTHER" id="PTHR46339:SF1">
    <property type="entry name" value="BPTI_KUNITZ INHIBITOR DOMAIN-CONTAINING PROTEIN"/>
    <property type="match status" value="1"/>
</dbReference>
<dbReference type="InterPro" id="IPR036880">
    <property type="entry name" value="Kunitz_BPTI_sf"/>
</dbReference>
<evidence type="ECO:0000256" key="1">
    <source>
        <dbReference type="SAM" id="MobiDB-lite"/>
    </source>
</evidence>
<accession>A0AAE9JPJ0</accession>
<feature type="domain" description="BPTI/Kunitz inhibitor" evidence="3">
    <location>
        <begin position="77"/>
        <end position="127"/>
    </location>
</feature>
<feature type="domain" description="BPTI/Kunitz inhibitor" evidence="3">
    <location>
        <begin position="1427"/>
        <end position="1477"/>
    </location>
</feature>
<feature type="domain" description="BPTI/Kunitz inhibitor" evidence="3">
    <location>
        <begin position="1638"/>
        <end position="1688"/>
    </location>
</feature>
<dbReference type="SMART" id="SM00289">
    <property type="entry name" value="WR1"/>
    <property type="match status" value="13"/>
</dbReference>
<feature type="domain" description="BPTI/Kunitz inhibitor" evidence="3">
    <location>
        <begin position="1535"/>
        <end position="1585"/>
    </location>
</feature>
<dbReference type="Pfam" id="PF14625">
    <property type="entry name" value="Lustrin_cystein"/>
    <property type="match status" value="11"/>
</dbReference>
<dbReference type="PROSITE" id="PS50279">
    <property type="entry name" value="BPTI_KUNITZ_2"/>
    <property type="match status" value="17"/>
</dbReference>
<gene>
    <name evidence="4" type="ORF">L5515_009937</name>
</gene>
<feature type="domain" description="BPTI/Kunitz inhibitor" evidence="3">
    <location>
        <begin position="270"/>
        <end position="320"/>
    </location>
</feature>
<dbReference type="EMBL" id="CP092624">
    <property type="protein sequence ID" value="UMM38577.1"/>
    <property type="molecule type" value="Genomic_DNA"/>
</dbReference>
<feature type="compositionally biased region" description="Low complexity" evidence="1">
    <location>
        <begin position="64"/>
        <end position="76"/>
    </location>
</feature>
<keyword evidence="5" id="KW-1185">Reference proteome</keyword>
<feature type="domain" description="BPTI/Kunitz inhibitor" evidence="3">
    <location>
        <begin position="1216"/>
        <end position="1266"/>
    </location>
</feature>
<feature type="domain" description="BPTI/Kunitz inhibitor" evidence="3">
    <location>
        <begin position="1322"/>
        <end position="1372"/>
    </location>
</feature>
<protein>
    <recommendedName>
        <fullName evidence="3">BPTI/Kunitz inhibitor domain-containing protein</fullName>
    </recommendedName>
</protein>
<evidence type="ECO:0000313" key="5">
    <source>
        <dbReference type="Proteomes" id="UP000829354"/>
    </source>
</evidence>
<dbReference type="InterPro" id="IPR020901">
    <property type="entry name" value="Prtase_inh_Kunz-CS"/>
</dbReference>
<dbReference type="CDD" id="cd22593">
    <property type="entry name" value="Kunitz_conkunitzin"/>
    <property type="match status" value="15"/>
</dbReference>
<feature type="domain" description="BPTI/Kunitz inhibitor" evidence="3">
    <location>
        <begin position="790"/>
        <end position="841"/>
    </location>
</feature>
<dbReference type="InterPro" id="IPR006150">
    <property type="entry name" value="Cys_repeat_1"/>
</dbReference>
<evidence type="ECO:0000259" key="3">
    <source>
        <dbReference type="PROSITE" id="PS50279"/>
    </source>
</evidence>
<dbReference type="Proteomes" id="UP000829354">
    <property type="component" value="Chromosome V"/>
</dbReference>
<reference evidence="4 5" key="1">
    <citation type="submission" date="2022-04" db="EMBL/GenBank/DDBJ databases">
        <title>Chromosome-level reference genomes for two strains of Caenorhabditis briggsae: an improved platform for comparative genomics.</title>
        <authorList>
            <person name="Stevens L."/>
            <person name="Andersen E."/>
        </authorList>
    </citation>
    <scope>NUCLEOTIDE SEQUENCE [LARGE SCALE GENOMIC DNA]</scope>
    <source>
        <strain evidence="4">VX34</strain>
        <tissue evidence="4">Whole-organism</tissue>
    </source>
</reference>
<dbReference type="Gene3D" id="4.10.410.10">
    <property type="entry name" value="Pancreatic trypsin inhibitor Kunitz domain"/>
    <property type="match status" value="17"/>
</dbReference>